<dbReference type="Pfam" id="PF11715">
    <property type="entry name" value="Beta-prop_Nup120_160"/>
    <property type="match status" value="1"/>
</dbReference>
<dbReference type="InterPro" id="IPR059141">
    <property type="entry name" value="Beta-prop_Nup120_160"/>
</dbReference>
<name>A0AA91Q2W1_CLALS</name>
<dbReference type="KEGG" id="clus:A9F13_02g01760"/>
<organism evidence="2 3">
    <name type="scientific">Clavispora lusitaniae</name>
    <name type="common">Candida lusitaniae</name>
    <dbReference type="NCBI Taxonomy" id="36911"/>
    <lineage>
        <taxon>Eukaryota</taxon>
        <taxon>Fungi</taxon>
        <taxon>Dikarya</taxon>
        <taxon>Ascomycota</taxon>
        <taxon>Saccharomycotina</taxon>
        <taxon>Pichiomycetes</taxon>
        <taxon>Metschnikowiaceae</taxon>
        <taxon>Clavispora</taxon>
    </lineage>
</organism>
<evidence type="ECO:0000313" key="3">
    <source>
        <dbReference type="Proteomes" id="UP000195602"/>
    </source>
</evidence>
<accession>A0AA91Q2W1</accession>
<protein>
    <submittedName>
        <fullName evidence="2">Nucleoporin</fullName>
    </submittedName>
</protein>
<dbReference type="Proteomes" id="UP000195602">
    <property type="component" value="Unassembled WGS sequence"/>
</dbReference>
<dbReference type="EMBL" id="LYUB02000002">
    <property type="protein sequence ID" value="OVF10371.1"/>
    <property type="molecule type" value="Genomic_DNA"/>
</dbReference>
<reference evidence="2 3" key="1">
    <citation type="submission" date="2017-04" db="EMBL/GenBank/DDBJ databases">
        <title>Draft genome of the yeast Clavispora lusitaniae type strain CBS 6936.</title>
        <authorList>
            <person name="Durrens P."/>
            <person name="Klopp C."/>
            <person name="Biteau N."/>
            <person name="Fitton-Ouhabi V."/>
            <person name="Dementhon K."/>
            <person name="Accoceberry I."/>
            <person name="Sherman D.J."/>
            <person name="Noel T."/>
        </authorList>
    </citation>
    <scope>NUCLEOTIDE SEQUENCE [LARGE SCALE GENOMIC DNA]</scope>
    <source>
        <strain evidence="2 3">CBS 6936</strain>
    </source>
</reference>
<gene>
    <name evidence="2" type="ORF">A9F13_02g01760</name>
</gene>
<evidence type="ECO:0000313" key="2">
    <source>
        <dbReference type="EMBL" id="OVF10371.1"/>
    </source>
</evidence>
<proteinExistence type="predicted"/>
<feature type="domain" description="Nucleoporin Nup120/160 beta-propeller" evidence="1">
    <location>
        <begin position="69"/>
        <end position="540"/>
    </location>
</feature>
<dbReference type="AlphaFoldDB" id="A0AA91Q2W1"/>
<comment type="caution">
    <text evidence="2">The sequence shown here is derived from an EMBL/GenBank/DDBJ whole genome shotgun (WGS) entry which is preliminary data.</text>
</comment>
<evidence type="ECO:0000259" key="1">
    <source>
        <dbReference type="Pfam" id="PF11715"/>
    </source>
</evidence>
<sequence>MSSFSHSDIVGYSTHLASKHVKLPLKYHQAEVSSDWADKFRNNASCFGGFLDLSLQDGNFFSSLQYSVSNDLMTVQLSPVLNDEATSLGVSFENIVIHLPHPLIGKGTATFQFVAQNLSGEPYVLIDLIDVNYLLITLKIELSDFLVGNSNHRLSLDTFNDWVNISVPYSFELRSAPFLMKGLNPENLVVSMKDGGLLHFKRNSPLATIDIFNFSEAVPLVSFNFMNGLLRSSKVDSFNDGVSANAVVDIIQTGASEFAALSIDKHIKLWSLSSHKQVHSALPLDKSDSGSSVWLTSVPAKYFQIYEYGSKRILAVLHTIESSHSKSSNGSGYEFRSFDLSEEGHLFKSELPSFTPDIPLKVDLNSNPFKIQDFQFVSGDELSCFILWKSNTYSVLTRHKFSDLTGVATSVTHSVSNQEFPHLELSSHFDKEYLKELIFDSGYYDDEIVKTALNIFKDKSGVTVNFTSNSTLRHNFRQVIDATSQSAGISESSLWYKIALMCDEFRKLSQEATSILVTPDMVLVSQAHGVRVFREAHFFESYLEPTNNSGLSKLLNAVSTKISVNTHKRLARDFSRLSNVDVESVSKVASDHLSGKIADDEISAIMDELASIPDVVDEIKLLLGNDFSADFVVDDVSPFKSGEGFGLFAKLLSVDIFKSIKCAHERILHDLLILLLLCEMNDDILEFLKTLVRRLSRYEIIEEVFNISFEGSGAESSIETRGVSHIENSVYWVAVVKKSTGLMRLLSKKDYNMAFDFYCDYAVGTCYDEYILDVVLELINKNEGDLVLRKFISRLDSIAPINRFLTGLVHFLTNSPQKFFDIFVDYSTFEAVNNKETSVRLLKGISTNAKLKDFLSSIFSAESNDSVLKSKYYHALSKICSSQAQDADLKLSNESETQGQFLKKSLEFQKMAISILEQATYQDDSLTRLVTQYYHDLFNDALEVTEYEEAIASLDKLDNFLSRNEFRVCFTKLVRTLITHHEINRLFGQTNELFTRNYLLVDSILLELANEDLILSNALKCYEFLYSWRLFGGSQSSDVNHLGDKRGAVEPLYIFITRFRMEQDNLGSVSDDIEDFKQFKLKVLELYMIILNCLKTFKNEDDQWLIKRDTSRGMGYVKLRELNLEYLQWLKELEMDLS</sequence>